<gene>
    <name evidence="1" type="ORF">KC19_8G154900</name>
</gene>
<keyword evidence="2" id="KW-1185">Reference proteome</keyword>
<name>A0A8T0GYV2_CERPU</name>
<comment type="caution">
    <text evidence="1">The sequence shown here is derived from an EMBL/GenBank/DDBJ whole genome shotgun (WGS) entry which is preliminary data.</text>
</comment>
<dbReference type="AlphaFoldDB" id="A0A8T0GYV2"/>
<evidence type="ECO:0000313" key="1">
    <source>
        <dbReference type="EMBL" id="KAG0564991.1"/>
    </source>
</evidence>
<reference evidence="1" key="1">
    <citation type="submission" date="2020-06" db="EMBL/GenBank/DDBJ databases">
        <title>WGS assembly of Ceratodon purpureus strain R40.</title>
        <authorList>
            <person name="Carey S.B."/>
            <person name="Jenkins J."/>
            <person name="Shu S."/>
            <person name="Lovell J.T."/>
            <person name="Sreedasyam A."/>
            <person name="Maumus F."/>
            <person name="Tiley G.P."/>
            <person name="Fernandez-Pozo N."/>
            <person name="Barry K."/>
            <person name="Chen C."/>
            <person name="Wang M."/>
            <person name="Lipzen A."/>
            <person name="Daum C."/>
            <person name="Saski C.A."/>
            <person name="Payton A.C."/>
            <person name="Mcbreen J.C."/>
            <person name="Conrad R.E."/>
            <person name="Kollar L.M."/>
            <person name="Olsson S."/>
            <person name="Huttunen S."/>
            <person name="Landis J.B."/>
            <person name="Wickett N.J."/>
            <person name="Johnson M.G."/>
            <person name="Rensing S.A."/>
            <person name="Grimwood J."/>
            <person name="Schmutz J."/>
            <person name="Mcdaniel S.F."/>
        </authorList>
    </citation>
    <scope>NUCLEOTIDE SEQUENCE</scope>
    <source>
        <strain evidence="1">R40</strain>
    </source>
</reference>
<organism evidence="1 2">
    <name type="scientific">Ceratodon purpureus</name>
    <name type="common">Fire moss</name>
    <name type="synonym">Dicranum purpureum</name>
    <dbReference type="NCBI Taxonomy" id="3225"/>
    <lineage>
        <taxon>Eukaryota</taxon>
        <taxon>Viridiplantae</taxon>
        <taxon>Streptophyta</taxon>
        <taxon>Embryophyta</taxon>
        <taxon>Bryophyta</taxon>
        <taxon>Bryophytina</taxon>
        <taxon>Bryopsida</taxon>
        <taxon>Dicranidae</taxon>
        <taxon>Pseudoditrichales</taxon>
        <taxon>Ditrichaceae</taxon>
        <taxon>Ceratodon</taxon>
    </lineage>
</organism>
<sequence length="131" mass="15116">MIGSDIIMCCSRIRVFEEHGVALLCREYLIVMKRSIVYFEYLGVGVENGCIVHFLHQFLDLGLFESEVSTGIFVKVGRFNTIWITVVIISLHCIPQRAKFPVPSYPVFKRFFLMFFCTACGRRILCKYLGC</sequence>
<proteinExistence type="predicted"/>
<dbReference type="Proteomes" id="UP000822688">
    <property type="component" value="Chromosome 8"/>
</dbReference>
<evidence type="ECO:0000313" key="2">
    <source>
        <dbReference type="Proteomes" id="UP000822688"/>
    </source>
</evidence>
<protein>
    <submittedName>
        <fullName evidence="1">Uncharacterized protein</fullName>
    </submittedName>
</protein>
<dbReference type="EMBL" id="CM026429">
    <property type="protein sequence ID" value="KAG0564991.1"/>
    <property type="molecule type" value="Genomic_DNA"/>
</dbReference>
<accession>A0A8T0GYV2</accession>